<accession>A0ABR5TNY0</accession>
<reference evidence="1 2" key="1">
    <citation type="submission" date="2016-01" db="EMBL/GenBank/DDBJ databases">
        <authorList>
            <person name="Mitreva M."/>
            <person name="Pepin K.H."/>
            <person name="Mihindukulasuriya K.A."/>
            <person name="Fulton R."/>
            <person name="Fronick C."/>
            <person name="O'Laughlin M."/>
            <person name="Miner T."/>
            <person name="Herter B."/>
            <person name="Rosa B.A."/>
            <person name="Cordes M."/>
            <person name="Tomlinson C."/>
            <person name="Wollam A."/>
            <person name="Palsikar V.B."/>
            <person name="Mardis E.R."/>
            <person name="Wilson R.K."/>
        </authorList>
    </citation>
    <scope>NUCLEOTIDE SEQUENCE [LARGE SCALE GENOMIC DNA]</scope>
    <source>
        <strain evidence="1 2">KA00071</strain>
    </source>
</reference>
<evidence type="ECO:0000313" key="1">
    <source>
        <dbReference type="EMBL" id="KXB57016.1"/>
    </source>
</evidence>
<proteinExistence type="predicted"/>
<dbReference type="Proteomes" id="UP000070467">
    <property type="component" value="Unassembled WGS sequence"/>
</dbReference>
<comment type="caution">
    <text evidence="1">The sequence shown here is derived from an EMBL/GenBank/DDBJ whole genome shotgun (WGS) entry which is preliminary data.</text>
</comment>
<sequence length="39" mass="4633">MVDEKKIAFNPAYEVSFLKPEEQQMLLETMDYEQVTHSL</sequence>
<dbReference type="EMBL" id="LSDB01000052">
    <property type="protein sequence ID" value="KXB57016.1"/>
    <property type="molecule type" value="Genomic_DNA"/>
</dbReference>
<keyword evidence="2" id="KW-1185">Reference proteome</keyword>
<protein>
    <submittedName>
        <fullName evidence="1">Uncharacterized protein</fullName>
    </submittedName>
</protein>
<name>A0ABR5TNY0_9BACL</name>
<evidence type="ECO:0000313" key="2">
    <source>
        <dbReference type="Proteomes" id="UP000070467"/>
    </source>
</evidence>
<organism evidence="1 2">
    <name type="scientific">Gemelliphila asaccharolytica</name>
    <dbReference type="NCBI Taxonomy" id="502393"/>
    <lineage>
        <taxon>Bacteria</taxon>
        <taxon>Bacillati</taxon>
        <taxon>Bacillota</taxon>
        <taxon>Bacilli</taxon>
        <taxon>Bacillales</taxon>
        <taxon>Gemellaceae</taxon>
        <taxon>Gemelliphila</taxon>
    </lineage>
</organism>
<gene>
    <name evidence="1" type="ORF">HMPREF1871_00925</name>
</gene>